<evidence type="ECO:0000313" key="2">
    <source>
        <dbReference type="Proteomes" id="UP001249959"/>
    </source>
</evidence>
<name>A0ABU3TUU3_9BACT</name>
<sequence>MTTSAIKKQVDNYLPLLPKGQQTLVLEVIKSLVEEHNTSERIDHAQYNKEIDAAVARMDAGDFVPHERALDELSSL</sequence>
<accession>A0ABU3TUU3</accession>
<proteinExistence type="predicted"/>
<reference evidence="1 2" key="1">
    <citation type="submission" date="2023-09" db="EMBL/GenBank/DDBJ databases">
        <title>Aquirufa genomes.</title>
        <authorList>
            <person name="Pitt A."/>
        </authorList>
    </citation>
    <scope>NUCLEOTIDE SEQUENCE [LARGE SCALE GENOMIC DNA]</scope>
    <source>
        <strain evidence="1 2">LEOWEIH-7C</strain>
    </source>
</reference>
<evidence type="ECO:0008006" key="3">
    <source>
        <dbReference type="Google" id="ProtNLM"/>
    </source>
</evidence>
<keyword evidence="2" id="KW-1185">Reference proteome</keyword>
<dbReference type="Proteomes" id="UP001249959">
    <property type="component" value="Unassembled WGS sequence"/>
</dbReference>
<evidence type="ECO:0000313" key="1">
    <source>
        <dbReference type="EMBL" id="MDU0809650.1"/>
    </source>
</evidence>
<organism evidence="1 2">
    <name type="scientific">Aquirufa regiilacus</name>
    <dbReference type="NCBI Taxonomy" id="3024868"/>
    <lineage>
        <taxon>Bacteria</taxon>
        <taxon>Pseudomonadati</taxon>
        <taxon>Bacteroidota</taxon>
        <taxon>Cytophagia</taxon>
        <taxon>Cytophagales</taxon>
        <taxon>Flectobacillaceae</taxon>
        <taxon>Aquirufa</taxon>
    </lineage>
</organism>
<protein>
    <recommendedName>
        <fullName evidence="3">Addiction module protein</fullName>
    </recommendedName>
</protein>
<dbReference type="EMBL" id="JAVNWW010000008">
    <property type="protein sequence ID" value="MDU0809650.1"/>
    <property type="molecule type" value="Genomic_DNA"/>
</dbReference>
<gene>
    <name evidence="1" type="ORF">PQG45_11480</name>
</gene>
<dbReference type="RefSeq" id="WP_316070899.1">
    <property type="nucleotide sequence ID" value="NZ_JAVNWW010000008.1"/>
</dbReference>
<comment type="caution">
    <text evidence="1">The sequence shown here is derived from an EMBL/GenBank/DDBJ whole genome shotgun (WGS) entry which is preliminary data.</text>
</comment>